<evidence type="ECO:0000259" key="7">
    <source>
        <dbReference type="PROSITE" id="PS50850"/>
    </source>
</evidence>
<keyword evidence="4 6" id="KW-0472">Membrane</keyword>
<organism evidence="8 9">
    <name type="scientific">Septoria linicola</name>
    <dbReference type="NCBI Taxonomy" id="215465"/>
    <lineage>
        <taxon>Eukaryota</taxon>
        <taxon>Fungi</taxon>
        <taxon>Dikarya</taxon>
        <taxon>Ascomycota</taxon>
        <taxon>Pezizomycotina</taxon>
        <taxon>Dothideomycetes</taxon>
        <taxon>Dothideomycetidae</taxon>
        <taxon>Mycosphaerellales</taxon>
        <taxon>Mycosphaerellaceae</taxon>
        <taxon>Septoria</taxon>
    </lineage>
</organism>
<feature type="compositionally biased region" description="Basic and acidic residues" evidence="5">
    <location>
        <begin position="490"/>
        <end position="512"/>
    </location>
</feature>
<keyword evidence="9" id="KW-1185">Reference proteome</keyword>
<dbReference type="EMBL" id="CP099427">
    <property type="protein sequence ID" value="USW58021.1"/>
    <property type="molecule type" value="Genomic_DNA"/>
</dbReference>
<evidence type="ECO:0000256" key="6">
    <source>
        <dbReference type="SAM" id="Phobius"/>
    </source>
</evidence>
<dbReference type="InterPro" id="IPR036259">
    <property type="entry name" value="MFS_trans_sf"/>
</dbReference>
<dbReference type="PANTHER" id="PTHR23502">
    <property type="entry name" value="MAJOR FACILITATOR SUPERFAMILY"/>
    <property type="match status" value="1"/>
</dbReference>
<evidence type="ECO:0000313" key="8">
    <source>
        <dbReference type="EMBL" id="USW58021.1"/>
    </source>
</evidence>
<sequence length="523" mass="57240">MSSHKCSVGLISNNEEVFQQHGVHLDGSEIRWNDDAADHPRNWKPFTKYYTTIVICWLELYMTGISSAGTGAADIAREEYHISRTLAYFAFVSVYLLGQTIGGIFLAPVSETFGRRTLYVVGAGMFCVFSAITAAVPHVAGVYIGRFFQGIAAAIPATVAFGNFQDMFDARARISVVYGYTFAGFVGLALGPIYAAYVTHRCGWRWVFYISTIVSAVSAALSLGVRESKADQLLQAKVMVLQKETGRSDLHAADSSQGFSVKTFVQDSLFRPLVFMVTEPIVLFCAILCGIAFGILYGLTAGLTVAYTNPPFDQTFDEVSSSLSFVAILIGILLDILPRFYDDRLYRQCHEKKIRIVPETKIRSFAVACPVFAIGLWIFAWTVPPRVTNVAWPVSLIGLVCIGFASTDFSYVLFGYVTDSYGEYAASAVSALSTTRTVAAAVFPLFAYQMFSGLGTNIAGTILAAVATLFAFTPLLFLKHGRALRHKSKSAHDDSECLQEENEHLRDDEKQRGHISSSSTGSV</sequence>
<reference evidence="8" key="1">
    <citation type="submission" date="2022-06" db="EMBL/GenBank/DDBJ databases">
        <title>Complete genome sequences of two strains of the flax pathogen Septoria linicola.</title>
        <authorList>
            <person name="Lapalu N."/>
            <person name="Simon A."/>
            <person name="Demenou B."/>
            <person name="Paumier D."/>
            <person name="Guillot M.-P."/>
            <person name="Gout L."/>
            <person name="Valade R."/>
        </authorList>
    </citation>
    <scope>NUCLEOTIDE SEQUENCE</scope>
    <source>
        <strain evidence="8">SE15195</strain>
    </source>
</reference>
<evidence type="ECO:0000256" key="5">
    <source>
        <dbReference type="SAM" id="MobiDB-lite"/>
    </source>
</evidence>
<evidence type="ECO:0000256" key="4">
    <source>
        <dbReference type="ARBA" id="ARBA00023136"/>
    </source>
</evidence>
<feature type="region of interest" description="Disordered" evidence="5">
    <location>
        <begin position="489"/>
        <end position="523"/>
    </location>
</feature>
<feature type="transmembrane region" description="Helical" evidence="6">
    <location>
        <begin position="458"/>
        <end position="478"/>
    </location>
</feature>
<dbReference type="GO" id="GO:0016020">
    <property type="term" value="C:membrane"/>
    <property type="evidence" value="ECO:0007669"/>
    <property type="project" value="UniProtKB-SubCell"/>
</dbReference>
<accession>A0A9Q9ENP6</accession>
<feature type="transmembrane region" description="Helical" evidence="6">
    <location>
        <begin position="319"/>
        <end position="341"/>
    </location>
</feature>
<feature type="transmembrane region" description="Helical" evidence="6">
    <location>
        <begin position="85"/>
        <end position="106"/>
    </location>
</feature>
<dbReference type="SUPFAM" id="SSF103473">
    <property type="entry name" value="MFS general substrate transporter"/>
    <property type="match status" value="1"/>
</dbReference>
<evidence type="ECO:0000256" key="2">
    <source>
        <dbReference type="ARBA" id="ARBA00022692"/>
    </source>
</evidence>
<proteinExistence type="predicted"/>
<feature type="transmembrane region" description="Helical" evidence="6">
    <location>
        <begin position="424"/>
        <end position="446"/>
    </location>
</feature>
<dbReference type="Pfam" id="PF07690">
    <property type="entry name" value="MFS_1"/>
    <property type="match status" value="1"/>
</dbReference>
<name>A0A9Q9ENP6_9PEZI</name>
<evidence type="ECO:0000256" key="1">
    <source>
        <dbReference type="ARBA" id="ARBA00004141"/>
    </source>
</evidence>
<dbReference type="AlphaFoldDB" id="A0A9Q9ENP6"/>
<evidence type="ECO:0000313" key="9">
    <source>
        <dbReference type="Proteomes" id="UP001056384"/>
    </source>
</evidence>
<feature type="transmembrane region" description="Helical" evidence="6">
    <location>
        <begin position="49"/>
        <end position="73"/>
    </location>
</feature>
<protein>
    <submittedName>
        <fullName evidence="8">Major facilitator superfamily, MFS transporter superfamily</fullName>
    </submittedName>
</protein>
<dbReference type="PROSITE" id="PS50850">
    <property type="entry name" value="MFS"/>
    <property type="match status" value="1"/>
</dbReference>
<feature type="transmembrane region" description="Helical" evidence="6">
    <location>
        <begin position="143"/>
        <end position="164"/>
    </location>
</feature>
<keyword evidence="2 6" id="KW-0812">Transmembrane</keyword>
<feature type="transmembrane region" description="Helical" evidence="6">
    <location>
        <begin position="362"/>
        <end position="384"/>
    </location>
</feature>
<feature type="transmembrane region" description="Helical" evidence="6">
    <location>
        <begin position="203"/>
        <end position="225"/>
    </location>
</feature>
<feature type="domain" description="Major facilitator superfamily (MFS) profile" evidence="7">
    <location>
        <begin position="48"/>
        <end position="482"/>
    </location>
</feature>
<dbReference type="PANTHER" id="PTHR23502:SF157">
    <property type="entry name" value="MAJOR FACILITATOR SUPERFAMILY (MFS) PROFILE DOMAIN-CONTAINING PROTEIN-RELATED"/>
    <property type="match status" value="1"/>
</dbReference>
<gene>
    <name evidence="8" type="ORF">Slin15195_G113400</name>
</gene>
<evidence type="ECO:0000256" key="3">
    <source>
        <dbReference type="ARBA" id="ARBA00022989"/>
    </source>
</evidence>
<feature type="transmembrane region" description="Helical" evidence="6">
    <location>
        <begin position="281"/>
        <end position="307"/>
    </location>
</feature>
<keyword evidence="3 6" id="KW-1133">Transmembrane helix</keyword>
<feature type="compositionally biased region" description="Polar residues" evidence="5">
    <location>
        <begin position="514"/>
        <end position="523"/>
    </location>
</feature>
<dbReference type="GO" id="GO:0022857">
    <property type="term" value="F:transmembrane transporter activity"/>
    <property type="evidence" value="ECO:0007669"/>
    <property type="project" value="InterPro"/>
</dbReference>
<comment type="subcellular location">
    <subcellularLocation>
        <location evidence="1">Membrane</location>
        <topology evidence="1">Multi-pass membrane protein</topology>
    </subcellularLocation>
</comment>
<feature type="transmembrane region" description="Helical" evidence="6">
    <location>
        <begin position="176"/>
        <end position="197"/>
    </location>
</feature>
<dbReference type="InterPro" id="IPR011701">
    <property type="entry name" value="MFS"/>
</dbReference>
<dbReference type="Gene3D" id="1.20.1250.20">
    <property type="entry name" value="MFS general substrate transporter like domains"/>
    <property type="match status" value="1"/>
</dbReference>
<dbReference type="Proteomes" id="UP001056384">
    <property type="component" value="Chromosome 10"/>
</dbReference>
<feature type="transmembrane region" description="Helical" evidence="6">
    <location>
        <begin position="390"/>
        <end position="417"/>
    </location>
</feature>
<feature type="transmembrane region" description="Helical" evidence="6">
    <location>
        <begin position="118"/>
        <end position="137"/>
    </location>
</feature>
<dbReference type="InterPro" id="IPR020846">
    <property type="entry name" value="MFS_dom"/>
</dbReference>